<organism evidence="2 3">
    <name type="scientific">Methylobacterium longum</name>
    <dbReference type="NCBI Taxonomy" id="767694"/>
    <lineage>
        <taxon>Bacteria</taxon>
        <taxon>Pseudomonadati</taxon>
        <taxon>Pseudomonadota</taxon>
        <taxon>Alphaproteobacteria</taxon>
        <taxon>Hyphomicrobiales</taxon>
        <taxon>Methylobacteriaceae</taxon>
        <taxon>Methylobacterium</taxon>
    </lineage>
</organism>
<reference evidence="3" key="1">
    <citation type="journal article" date="2019" name="Int. J. Syst. Evol. Microbiol.">
        <title>The Global Catalogue of Microorganisms (GCM) 10K type strain sequencing project: providing services to taxonomists for standard genome sequencing and annotation.</title>
        <authorList>
            <consortium name="The Broad Institute Genomics Platform"/>
            <consortium name="The Broad Institute Genome Sequencing Center for Infectious Disease"/>
            <person name="Wu L."/>
            <person name="Ma J."/>
        </authorList>
    </citation>
    <scope>NUCLEOTIDE SEQUENCE [LARGE SCALE GENOMIC DNA]</scope>
    <source>
        <strain evidence="3">CECT 7806</strain>
    </source>
</reference>
<feature type="transmembrane region" description="Helical" evidence="1">
    <location>
        <begin position="7"/>
        <end position="30"/>
    </location>
</feature>
<accession>A0ABT8AQ87</accession>
<dbReference type="EMBL" id="JAUFPT010000041">
    <property type="protein sequence ID" value="MDN3571610.1"/>
    <property type="molecule type" value="Genomic_DNA"/>
</dbReference>
<keyword evidence="3" id="KW-1185">Reference proteome</keyword>
<evidence type="ECO:0000256" key="1">
    <source>
        <dbReference type="SAM" id="Phobius"/>
    </source>
</evidence>
<proteinExistence type="predicted"/>
<evidence type="ECO:0000313" key="2">
    <source>
        <dbReference type="EMBL" id="MDN3571610.1"/>
    </source>
</evidence>
<keyword evidence="1" id="KW-0472">Membrane</keyword>
<comment type="caution">
    <text evidence="2">The sequence shown here is derived from an EMBL/GenBank/DDBJ whole genome shotgun (WGS) entry which is preliminary data.</text>
</comment>
<protein>
    <recommendedName>
        <fullName evidence="4">SGNH/GDSL hydrolase family protein</fullName>
    </recommendedName>
</protein>
<evidence type="ECO:0008006" key="4">
    <source>
        <dbReference type="Google" id="ProtNLM"/>
    </source>
</evidence>
<sequence length="362" mass="40218">MIVVIRVLSRVILLTAALYAGVVGIAAFLAPRGSEARAVDTRTAPSTVYATATKYLMFMQPALREKGRRVIILGASNADLELRPDVIGRTVRCATIDNLSIGNENITELYQTAQIAVKNRQFSGDTSDVYVLGLWFGLFGDSKARWNGPGRQNNESDLDIEFQRYGNYRKAGDFYESRFGPEYESVVNGLVSPFALIEKVFREATYRARNFFFIRPDSRTDAEREAAVVSEAERAAAVAYWQQQLGSREHLAPAQFELLAKTIKMLSRGRNKVIVVDLPVPNWWDAAVPMNREYKDRLAALETALAGDDAVRFVGLSQYQKPENFSDEVHAKPSVATMIGQDVAKAINASACESTQQTSLTR</sequence>
<dbReference type="Proteomes" id="UP001244297">
    <property type="component" value="Unassembled WGS sequence"/>
</dbReference>
<keyword evidence="1" id="KW-1133">Transmembrane helix</keyword>
<name>A0ABT8AQ87_9HYPH</name>
<evidence type="ECO:0000313" key="3">
    <source>
        <dbReference type="Proteomes" id="UP001244297"/>
    </source>
</evidence>
<gene>
    <name evidence="2" type="ORF">QWZ18_13370</name>
</gene>
<dbReference type="RefSeq" id="WP_238291760.1">
    <property type="nucleotide sequence ID" value="NZ_BPQS01000045.1"/>
</dbReference>
<keyword evidence="1" id="KW-0812">Transmembrane</keyword>